<evidence type="ECO:0000256" key="7">
    <source>
        <dbReference type="ARBA" id="ARBA00022801"/>
    </source>
</evidence>
<keyword evidence="8 9" id="KW-0862">Zinc</keyword>
<protein>
    <recommendedName>
        <fullName evidence="9">Endoribonuclease YbeY</fullName>
        <ecNumber evidence="9">3.1.-.-</ecNumber>
    </recommendedName>
</protein>
<dbReference type="NCBIfam" id="TIGR00043">
    <property type="entry name" value="rRNA maturation RNase YbeY"/>
    <property type="match status" value="1"/>
</dbReference>
<keyword evidence="3 9" id="KW-0698">rRNA processing</keyword>
<evidence type="ECO:0000256" key="6">
    <source>
        <dbReference type="ARBA" id="ARBA00022759"/>
    </source>
</evidence>
<dbReference type="InterPro" id="IPR023091">
    <property type="entry name" value="MetalPrtase_cat_dom_sf_prd"/>
</dbReference>
<evidence type="ECO:0000256" key="8">
    <source>
        <dbReference type="ARBA" id="ARBA00022833"/>
    </source>
</evidence>
<dbReference type="EMBL" id="BMIS01000002">
    <property type="protein sequence ID" value="GGE62859.1"/>
    <property type="molecule type" value="Genomic_DNA"/>
</dbReference>
<dbReference type="AlphaFoldDB" id="A0A917AN32"/>
<feature type="binding site" evidence="9">
    <location>
        <position position="128"/>
    </location>
    <ligand>
        <name>Zn(2+)</name>
        <dbReference type="ChEBI" id="CHEBI:29105"/>
        <note>catalytic</note>
    </ligand>
</feature>
<reference evidence="10" key="2">
    <citation type="submission" date="2020-09" db="EMBL/GenBank/DDBJ databases">
        <authorList>
            <person name="Sun Q."/>
            <person name="Zhou Y."/>
        </authorList>
    </citation>
    <scope>NUCLEOTIDE SEQUENCE</scope>
    <source>
        <strain evidence="10">CGMCC 1.15388</strain>
    </source>
</reference>
<dbReference type="PANTHER" id="PTHR46986:SF1">
    <property type="entry name" value="ENDORIBONUCLEASE YBEY, CHLOROPLASTIC"/>
    <property type="match status" value="1"/>
</dbReference>
<comment type="caution">
    <text evidence="10">The sequence shown here is derived from an EMBL/GenBank/DDBJ whole genome shotgun (WGS) entry which is preliminary data.</text>
</comment>
<dbReference type="HAMAP" id="MF_00009">
    <property type="entry name" value="Endoribonucl_YbeY"/>
    <property type="match status" value="1"/>
</dbReference>
<dbReference type="GO" id="GO:0006364">
    <property type="term" value="P:rRNA processing"/>
    <property type="evidence" value="ECO:0007669"/>
    <property type="project" value="UniProtKB-UniRule"/>
</dbReference>
<evidence type="ECO:0000256" key="1">
    <source>
        <dbReference type="ARBA" id="ARBA00010875"/>
    </source>
</evidence>
<keyword evidence="9" id="KW-0963">Cytoplasm</keyword>
<evidence type="ECO:0000256" key="3">
    <source>
        <dbReference type="ARBA" id="ARBA00022552"/>
    </source>
</evidence>
<keyword evidence="4 9" id="KW-0540">Nuclease</keyword>
<name>A0A917AN32_9MICC</name>
<feature type="binding site" evidence="9">
    <location>
        <position position="138"/>
    </location>
    <ligand>
        <name>Zn(2+)</name>
        <dbReference type="ChEBI" id="CHEBI:29105"/>
        <note>catalytic</note>
    </ligand>
</feature>
<sequence>MNGEFPTPAGAAVEDASGSAWVTAEHLEMLGRLACCLYRRLHLGQQVELSVTLIDDEQMEQLHLEWMGLPDTTDVMSFPMDELRAGTAEEPVQAGVLGDVVISPEVAWRQAEAGGHAPEDELALLSVHGVLHLLGHDHAEDEERAEMFSLQKNLLEEFLGRPSPAPTEA</sequence>
<comment type="similarity">
    <text evidence="1 9">Belongs to the endoribonuclease YbeY family.</text>
</comment>
<proteinExistence type="inferred from homology"/>
<dbReference type="InterPro" id="IPR002036">
    <property type="entry name" value="YbeY"/>
</dbReference>
<keyword evidence="5 9" id="KW-0479">Metal-binding</keyword>
<dbReference type="Pfam" id="PF02130">
    <property type="entry name" value="YbeY"/>
    <property type="match status" value="1"/>
</dbReference>
<comment type="cofactor">
    <cofactor evidence="9">
        <name>Zn(2+)</name>
        <dbReference type="ChEBI" id="CHEBI:29105"/>
    </cofactor>
    <text evidence="9">Binds 1 zinc ion.</text>
</comment>
<gene>
    <name evidence="9 10" type="primary">ybeY</name>
    <name evidence="10" type="ORF">GCM10011401_07430</name>
</gene>
<evidence type="ECO:0000313" key="10">
    <source>
        <dbReference type="EMBL" id="GGE62859.1"/>
    </source>
</evidence>
<evidence type="ECO:0000313" key="11">
    <source>
        <dbReference type="Proteomes" id="UP000633136"/>
    </source>
</evidence>
<evidence type="ECO:0000256" key="2">
    <source>
        <dbReference type="ARBA" id="ARBA00022517"/>
    </source>
</evidence>
<evidence type="ECO:0000256" key="4">
    <source>
        <dbReference type="ARBA" id="ARBA00022722"/>
    </source>
</evidence>
<dbReference type="GO" id="GO:0004222">
    <property type="term" value="F:metalloendopeptidase activity"/>
    <property type="evidence" value="ECO:0007669"/>
    <property type="project" value="InterPro"/>
</dbReference>
<dbReference type="SUPFAM" id="SSF55486">
    <property type="entry name" value="Metalloproteases ('zincins'), catalytic domain"/>
    <property type="match status" value="1"/>
</dbReference>
<keyword evidence="7 9" id="KW-0378">Hydrolase</keyword>
<feature type="binding site" evidence="9">
    <location>
        <position position="132"/>
    </location>
    <ligand>
        <name>Zn(2+)</name>
        <dbReference type="ChEBI" id="CHEBI:29105"/>
        <note>catalytic</note>
    </ligand>
</feature>
<keyword evidence="2 9" id="KW-0690">Ribosome biogenesis</keyword>
<organism evidence="10 11">
    <name type="scientific">Nesterenkonia cremea</name>
    <dbReference type="NCBI Taxonomy" id="1882340"/>
    <lineage>
        <taxon>Bacteria</taxon>
        <taxon>Bacillati</taxon>
        <taxon>Actinomycetota</taxon>
        <taxon>Actinomycetes</taxon>
        <taxon>Micrococcales</taxon>
        <taxon>Micrococcaceae</taxon>
        <taxon>Nesterenkonia</taxon>
    </lineage>
</organism>
<comment type="subcellular location">
    <subcellularLocation>
        <location evidence="9">Cytoplasm</location>
    </subcellularLocation>
</comment>
<reference evidence="10" key="1">
    <citation type="journal article" date="2014" name="Int. J. Syst. Evol. Microbiol.">
        <title>Complete genome sequence of Corynebacterium casei LMG S-19264T (=DSM 44701T), isolated from a smear-ripened cheese.</title>
        <authorList>
            <consortium name="US DOE Joint Genome Institute (JGI-PGF)"/>
            <person name="Walter F."/>
            <person name="Albersmeier A."/>
            <person name="Kalinowski J."/>
            <person name="Ruckert C."/>
        </authorList>
    </citation>
    <scope>NUCLEOTIDE SEQUENCE</scope>
    <source>
        <strain evidence="10">CGMCC 1.15388</strain>
    </source>
</reference>
<accession>A0A917AN32</accession>
<dbReference type="PANTHER" id="PTHR46986">
    <property type="entry name" value="ENDORIBONUCLEASE YBEY, CHLOROPLASTIC"/>
    <property type="match status" value="1"/>
</dbReference>
<dbReference type="GO" id="GO:0008270">
    <property type="term" value="F:zinc ion binding"/>
    <property type="evidence" value="ECO:0007669"/>
    <property type="project" value="UniProtKB-UniRule"/>
</dbReference>
<dbReference type="Proteomes" id="UP000633136">
    <property type="component" value="Unassembled WGS sequence"/>
</dbReference>
<keyword evidence="11" id="KW-1185">Reference proteome</keyword>
<evidence type="ECO:0000256" key="9">
    <source>
        <dbReference type="HAMAP-Rule" id="MF_00009"/>
    </source>
</evidence>
<dbReference type="PROSITE" id="PS01306">
    <property type="entry name" value="UPF0054"/>
    <property type="match status" value="1"/>
</dbReference>
<dbReference type="Gene3D" id="3.40.390.30">
    <property type="entry name" value="Metalloproteases ('zincins'), catalytic domain"/>
    <property type="match status" value="1"/>
</dbReference>
<dbReference type="EC" id="3.1.-.-" evidence="9"/>
<comment type="function">
    <text evidence="9">Single strand-specific metallo-endoribonuclease involved in late-stage 70S ribosome quality control and in maturation of the 3' terminus of the 16S rRNA.</text>
</comment>
<dbReference type="GO" id="GO:0004521">
    <property type="term" value="F:RNA endonuclease activity"/>
    <property type="evidence" value="ECO:0007669"/>
    <property type="project" value="UniProtKB-UniRule"/>
</dbReference>
<dbReference type="GO" id="GO:0005737">
    <property type="term" value="C:cytoplasm"/>
    <property type="evidence" value="ECO:0007669"/>
    <property type="project" value="UniProtKB-SubCell"/>
</dbReference>
<evidence type="ECO:0000256" key="5">
    <source>
        <dbReference type="ARBA" id="ARBA00022723"/>
    </source>
</evidence>
<keyword evidence="6 9" id="KW-0255">Endonuclease</keyword>
<dbReference type="InterPro" id="IPR020549">
    <property type="entry name" value="YbeY_CS"/>
</dbReference>